<sequence>MKRINIDMGKCSGHGRCYTLAPHLFEPDDEGFPVVRNAVVADDMDGISALAAAVDNCPERALTVTDEA</sequence>
<name>A0A7J9UUZ7_9MICO</name>
<gene>
    <name evidence="8" type="ORF">GB882_07210</name>
</gene>
<dbReference type="AlphaFoldDB" id="A0A7J9UUZ7"/>
<keyword evidence="9" id="KW-1185">Reference proteome</keyword>
<keyword evidence="6" id="KW-0411">Iron-sulfur</keyword>
<keyword evidence="7" id="KW-0003">3Fe-4S</keyword>
<dbReference type="SUPFAM" id="SSF54862">
    <property type="entry name" value="4Fe-4S ferredoxins"/>
    <property type="match status" value="1"/>
</dbReference>
<protein>
    <submittedName>
        <fullName evidence="8">Ferredoxin</fullName>
    </submittedName>
</protein>
<evidence type="ECO:0000256" key="4">
    <source>
        <dbReference type="ARBA" id="ARBA00022982"/>
    </source>
</evidence>
<dbReference type="PANTHER" id="PTHR36923">
    <property type="entry name" value="FERREDOXIN"/>
    <property type="match status" value="1"/>
</dbReference>
<dbReference type="OrthoDB" id="4741951at2"/>
<evidence type="ECO:0000313" key="9">
    <source>
        <dbReference type="Proteomes" id="UP000429644"/>
    </source>
</evidence>
<evidence type="ECO:0000256" key="3">
    <source>
        <dbReference type="ARBA" id="ARBA00022723"/>
    </source>
</evidence>
<dbReference type="Pfam" id="PF13459">
    <property type="entry name" value="Fer4_15"/>
    <property type="match status" value="1"/>
</dbReference>
<proteinExistence type="predicted"/>
<dbReference type="Proteomes" id="UP000429644">
    <property type="component" value="Unassembled WGS sequence"/>
</dbReference>
<evidence type="ECO:0000256" key="1">
    <source>
        <dbReference type="ARBA" id="ARBA00001927"/>
    </source>
</evidence>
<dbReference type="RefSeq" id="WP_152231120.1">
    <property type="nucleotide sequence ID" value="NZ_BAAAOT010000011.1"/>
</dbReference>
<keyword evidence="3" id="KW-0479">Metal-binding</keyword>
<dbReference type="InterPro" id="IPR051269">
    <property type="entry name" value="Fe-S_cluster_ET"/>
</dbReference>
<evidence type="ECO:0000256" key="2">
    <source>
        <dbReference type="ARBA" id="ARBA00022448"/>
    </source>
</evidence>
<evidence type="ECO:0000256" key="7">
    <source>
        <dbReference type="ARBA" id="ARBA00023291"/>
    </source>
</evidence>
<keyword evidence="2" id="KW-0813">Transport</keyword>
<dbReference type="EMBL" id="WHPD01001571">
    <property type="protein sequence ID" value="MPV88451.1"/>
    <property type="molecule type" value="Genomic_DNA"/>
</dbReference>
<dbReference type="Gene3D" id="3.30.70.20">
    <property type="match status" value="1"/>
</dbReference>
<organism evidence="8 9">
    <name type="scientific">Georgenia ruanii</name>
    <dbReference type="NCBI Taxonomy" id="348442"/>
    <lineage>
        <taxon>Bacteria</taxon>
        <taxon>Bacillati</taxon>
        <taxon>Actinomycetota</taxon>
        <taxon>Actinomycetes</taxon>
        <taxon>Micrococcales</taxon>
        <taxon>Bogoriellaceae</taxon>
        <taxon>Georgenia</taxon>
    </lineage>
</organism>
<evidence type="ECO:0000256" key="6">
    <source>
        <dbReference type="ARBA" id="ARBA00023014"/>
    </source>
</evidence>
<evidence type="ECO:0000256" key="5">
    <source>
        <dbReference type="ARBA" id="ARBA00023004"/>
    </source>
</evidence>
<dbReference type="PANTHER" id="PTHR36923:SF3">
    <property type="entry name" value="FERREDOXIN"/>
    <property type="match status" value="1"/>
</dbReference>
<dbReference type="GO" id="GO:0046872">
    <property type="term" value="F:metal ion binding"/>
    <property type="evidence" value="ECO:0007669"/>
    <property type="project" value="UniProtKB-KW"/>
</dbReference>
<evidence type="ECO:0000313" key="8">
    <source>
        <dbReference type="EMBL" id="MPV88451.1"/>
    </source>
</evidence>
<accession>A0A7J9UUZ7</accession>
<comment type="caution">
    <text evidence="8">The sequence shown here is derived from an EMBL/GenBank/DDBJ whole genome shotgun (WGS) entry which is preliminary data.</text>
</comment>
<keyword evidence="5" id="KW-0408">Iron</keyword>
<keyword evidence="4" id="KW-0249">Electron transport</keyword>
<dbReference type="GO" id="GO:0051538">
    <property type="term" value="F:3 iron, 4 sulfur cluster binding"/>
    <property type="evidence" value="ECO:0007669"/>
    <property type="project" value="UniProtKB-KW"/>
</dbReference>
<comment type="cofactor">
    <cofactor evidence="1">
        <name>[3Fe-4S] cluster</name>
        <dbReference type="ChEBI" id="CHEBI:21137"/>
    </cofactor>
</comment>
<reference evidence="8 9" key="1">
    <citation type="submission" date="2019-10" db="EMBL/GenBank/DDBJ databases">
        <title>Georgenia wutianyii sp. nov. and Georgenia yuyongxinii sp. nov. isolated from plateau pika (Ochotona curzoniae) in the Qinghai-Tibet plateau of China.</title>
        <authorList>
            <person name="Tian Z."/>
        </authorList>
    </citation>
    <scope>NUCLEOTIDE SEQUENCE [LARGE SCALE GENOMIC DNA]</scope>
    <source>
        <strain evidence="8 9">JCM 15130</strain>
    </source>
</reference>